<keyword evidence="2" id="KW-0805">Transcription regulation</keyword>
<comment type="similarity">
    <text evidence="1">Belongs to the LysR transcriptional regulatory family.</text>
</comment>
<keyword evidence="3" id="KW-0238">DNA-binding</keyword>
<dbReference type="InterPro" id="IPR036390">
    <property type="entry name" value="WH_DNA-bd_sf"/>
</dbReference>
<reference evidence="6 7" key="1">
    <citation type="journal article" date="2021" name="Sci. Rep.">
        <title>Genome analysis of a halophilic bacterium Halomonas malpeensis YU-PRIM-29(T) reveals its exopolysaccharide and pigment producing capabilities.</title>
        <authorList>
            <person name="Athmika"/>
            <person name="Ghate S.D."/>
            <person name="Arun A.B."/>
            <person name="Rao S.S."/>
            <person name="Kumar S.T.A."/>
            <person name="Kandiyil M.K."/>
            <person name="Saptami K."/>
            <person name="Rekha P.D."/>
        </authorList>
    </citation>
    <scope>NUCLEOTIDE SEQUENCE [LARGE SCALE GENOMIC DNA]</scope>
    <source>
        <strain evidence="7">prim 29</strain>
    </source>
</reference>
<dbReference type="PANTHER" id="PTHR30537">
    <property type="entry name" value="HTH-TYPE TRANSCRIPTIONAL REGULATOR"/>
    <property type="match status" value="1"/>
</dbReference>
<keyword evidence="7" id="KW-1185">Reference proteome</keyword>
<gene>
    <name evidence="6" type="ORF">GEV37_06100</name>
</gene>
<dbReference type="EMBL" id="WHVL01000002">
    <property type="protein sequence ID" value="MCB8888684.1"/>
    <property type="molecule type" value="Genomic_DNA"/>
</dbReference>
<dbReference type="Pfam" id="PF00126">
    <property type="entry name" value="HTH_1"/>
    <property type="match status" value="1"/>
</dbReference>
<dbReference type="InterPro" id="IPR005119">
    <property type="entry name" value="LysR_subst-bd"/>
</dbReference>
<dbReference type="Gene3D" id="1.10.10.10">
    <property type="entry name" value="Winged helix-like DNA-binding domain superfamily/Winged helix DNA-binding domain"/>
    <property type="match status" value="1"/>
</dbReference>
<dbReference type="InterPro" id="IPR036388">
    <property type="entry name" value="WH-like_DNA-bd_sf"/>
</dbReference>
<dbReference type="Gene3D" id="3.40.190.290">
    <property type="match status" value="1"/>
</dbReference>
<organism evidence="6 7">
    <name type="scientific">Vreelandella malpeensis</name>
    <dbReference type="NCBI Taxonomy" id="1172368"/>
    <lineage>
        <taxon>Bacteria</taxon>
        <taxon>Pseudomonadati</taxon>
        <taxon>Pseudomonadota</taxon>
        <taxon>Gammaproteobacteria</taxon>
        <taxon>Oceanospirillales</taxon>
        <taxon>Halomonadaceae</taxon>
        <taxon>Vreelandella</taxon>
    </lineage>
</organism>
<feature type="domain" description="HTH lysR-type" evidence="5">
    <location>
        <begin position="1"/>
        <end position="59"/>
    </location>
</feature>
<evidence type="ECO:0000256" key="4">
    <source>
        <dbReference type="ARBA" id="ARBA00023163"/>
    </source>
</evidence>
<evidence type="ECO:0000313" key="7">
    <source>
        <dbReference type="Proteomes" id="UP001319882"/>
    </source>
</evidence>
<dbReference type="Pfam" id="PF03466">
    <property type="entry name" value="LysR_substrate"/>
    <property type="match status" value="1"/>
</dbReference>
<dbReference type="InterPro" id="IPR000847">
    <property type="entry name" value="LysR_HTH_N"/>
</dbReference>
<evidence type="ECO:0000256" key="3">
    <source>
        <dbReference type="ARBA" id="ARBA00023125"/>
    </source>
</evidence>
<dbReference type="Proteomes" id="UP001319882">
    <property type="component" value="Unassembled WGS sequence"/>
</dbReference>
<dbReference type="RefSeq" id="WP_227389354.1">
    <property type="nucleotide sequence ID" value="NZ_JBHSCJ010000010.1"/>
</dbReference>
<name>A0ABS8DQX1_9GAMM</name>
<evidence type="ECO:0000259" key="5">
    <source>
        <dbReference type="PROSITE" id="PS50931"/>
    </source>
</evidence>
<dbReference type="SUPFAM" id="SSF46785">
    <property type="entry name" value="Winged helix' DNA-binding domain"/>
    <property type="match status" value="1"/>
</dbReference>
<dbReference type="InterPro" id="IPR058163">
    <property type="entry name" value="LysR-type_TF_proteobact-type"/>
</dbReference>
<sequence length="299" mass="32651">MDRLDTMQAFTRIVERRSFTQAAQDLNISRSTLTEAIKAMEARLGVRLLQRTTRSVTPTQEGEAYYHRCLSILSQVEEADTLAADSPRGVLKVGVHGTLARHFLLPGLPAFLEANPELDIVLSEGDRLVDLVGEGVDCVLRVGILQDSDMVARQVATLDEVTVASPGYLARYGTPQSPAALAGHVIVGFHSSRVGHVLPLELMDKGEAHYVVLPAHVTVTGADTYHAAALQGLGIAQMPRYHVEQALREGRLVELLPDTPPAGSPVSLLYPSNRQLSPRVRVFMDWVATVFEERMAAMK</sequence>
<evidence type="ECO:0000256" key="1">
    <source>
        <dbReference type="ARBA" id="ARBA00009437"/>
    </source>
</evidence>
<protein>
    <submittedName>
        <fullName evidence="6">LysR family transcriptional regulator</fullName>
    </submittedName>
</protein>
<dbReference type="CDD" id="cd08472">
    <property type="entry name" value="PBP2_CrgA_like_3"/>
    <property type="match status" value="1"/>
</dbReference>
<proteinExistence type="inferred from homology"/>
<comment type="caution">
    <text evidence="6">The sequence shown here is derived from an EMBL/GenBank/DDBJ whole genome shotgun (WGS) entry which is preliminary data.</text>
</comment>
<accession>A0ABS8DQX1</accession>
<evidence type="ECO:0000256" key="2">
    <source>
        <dbReference type="ARBA" id="ARBA00023015"/>
    </source>
</evidence>
<dbReference type="PANTHER" id="PTHR30537:SF72">
    <property type="entry name" value="LYSR FAMILY TRANSCRIPTIONAL REGULATOR"/>
    <property type="match status" value="1"/>
</dbReference>
<dbReference type="PROSITE" id="PS50931">
    <property type="entry name" value="HTH_LYSR"/>
    <property type="match status" value="1"/>
</dbReference>
<evidence type="ECO:0000313" key="6">
    <source>
        <dbReference type="EMBL" id="MCB8888684.1"/>
    </source>
</evidence>
<keyword evidence="4" id="KW-0804">Transcription</keyword>
<dbReference type="SUPFAM" id="SSF53850">
    <property type="entry name" value="Periplasmic binding protein-like II"/>
    <property type="match status" value="1"/>
</dbReference>